<dbReference type="PROSITE" id="PS51257">
    <property type="entry name" value="PROKAR_LIPOPROTEIN"/>
    <property type="match status" value="1"/>
</dbReference>
<organism evidence="3 4">
    <name type="scientific">Rhodococcus parequi</name>
    <dbReference type="NCBI Taxonomy" id="3137122"/>
    <lineage>
        <taxon>Bacteria</taxon>
        <taxon>Bacillati</taxon>
        <taxon>Actinomycetota</taxon>
        <taxon>Actinomycetes</taxon>
        <taxon>Mycobacteriales</taxon>
        <taxon>Nocardiaceae</taxon>
        <taxon>Rhodococcus</taxon>
    </lineage>
</organism>
<protein>
    <submittedName>
        <fullName evidence="3">Anthrone oxygenase family protein</fullName>
    </submittedName>
</protein>
<keyword evidence="2" id="KW-0472">Membrane</keyword>
<feature type="transmembrane region" description="Helical" evidence="2">
    <location>
        <begin position="85"/>
        <end position="106"/>
    </location>
</feature>
<dbReference type="EMBL" id="JBDLNV010000001">
    <property type="protein sequence ID" value="MFM1722367.1"/>
    <property type="molecule type" value="Genomic_DNA"/>
</dbReference>
<dbReference type="RefSeq" id="WP_420162925.1">
    <property type="nucleotide sequence ID" value="NZ_JBDLNV010000001.1"/>
</dbReference>
<feature type="transmembrane region" description="Helical" evidence="2">
    <location>
        <begin position="55"/>
        <end position="78"/>
    </location>
</feature>
<evidence type="ECO:0000313" key="4">
    <source>
        <dbReference type="Proteomes" id="UP001629745"/>
    </source>
</evidence>
<evidence type="ECO:0000256" key="2">
    <source>
        <dbReference type="SAM" id="Phobius"/>
    </source>
</evidence>
<feature type="transmembrane region" description="Helical" evidence="2">
    <location>
        <begin position="140"/>
        <end position="159"/>
    </location>
</feature>
<proteinExistence type="predicted"/>
<comment type="caution">
    <text evidence="3">The sequence shown here is derived from an EMBL/GenBank/DDBJ whole genome shotgun (WGS) entry which is preliminary data.</text>
</comment>
<keyword evidence="2" id="KW-0812">Transmembrane</keyword>
<feature type="compositionally biased region" description="Polar residues" evidence="1">
    <location>
        <begin position="168"/>
        <end position="191"/>
    </location>
</feature>
<name>A0ABW9FA11_9NOCA</name>
<evidence type="ECO:0000313" key="3">
    <source>
        <dbReference type="EMBL" id="MFM1722367.1"/>
    </source>
</evidence>
<feature type="region of interest" description="Disordered" evidence="1">
    <location>
        <begin position="168"/>
        <end position="214"/>
    </location>
</feature>
<feature type="compositionally biased region" description="Basic residues" evidence="1">
    <location>
        <begin position="203"/>
        <end position="214"/>
    </location>
</feature>
<keyword evidence="4" id="KW-1185">Reference proteome</keyword>
<dbReference type="Proteomes" id="UP001629745">
    <property type="component" value="Unassembled WGS sequence"/>
</dbReference>
<gene>
    <name evidence="3" type="ORF">ABEU20_000921</name>
</gene>
<dbReference type="Pfam" id="PF08592">
    <property type="entry name" value="Anthrone_oxy"/>
    <property type="match status" value="1"/>
</dbReference>
<evidence type="ECO:0000256" key="1">
    <source>
        <dbReference type="SAM" id="MobiDB-lite"/>
    </source>
</evidence>
<accession>A0ABW9FA11</accession>
<dbReference type="InterPro" id="IPR013901">
    <property type="entry name" value="Anthrone_oxy"/>
</dbReference>
<reference evidence="3 4" key="1">
    <citation type="submission" date="2023-11" db="EMBL/GenBank/DDBJ databases">
        <authorList>
            <person name="Val-Calvo J."/>
            <person name="Scortti M."/>
            <person name="Vazquez-Boland J."/>
        </authorList>
    </citation>
    <scope>NUCLEOTIDE SEQUENCE [LARGE SCALE GENOMIC DNA]</scope>
    <source>
        <strain evidence="3 4">PAM 2766</strain>
    </source>
</reference>
<keyword evidence="2" id="KW-1133">Transmembrane helix</keyword>
<sequence>MNIKLLQALALFGACLTSGLVAGLFAGFAYAVMPGLSRSDDHTFVEAMQKINVAILNGWFMFCFVGGLLLTAAALLLHLRSGNGVLPWIIAALVLYLAMFVITGIVNVPLNDELARAGEHLTDPSVARAHFESRWVTWNIVRAIVTTMAFTALVYALVLHGRAAATPTQPLGSDHSTSPHTVQDGGTQQNEGPARVAGESRGLPKKSRLPRTSR</sequence>